<sequence>MKIGFIGLGNMGAPMAANLVKAGHDVTAYDVADIRVEGTSAAGSAADAAAGRDAVITMLPNGEILRAVYAEIVPVGAPGSVFIDCSTVDVDSARAAHAMAGKQGLLSIDAPVSGGVGGAAAGTLTFMAGGSDEAFAKAAPLFEIMGKKAVHCGDAGAGQSAKICNNMLLGISMIGACEAFALAEKLGLSAQSLFDVVSTSSGSCWSVNAYCPVPGVGPQSPADNGYKPGFAADLMLKDLKLSQQAAESVAARTPMGARATELYAEFVAGEGKGRDFSAMIERLK</sequence>
<dbReference type="STRING" id="1480615.AWJ14_01190"/>
<comment type="caution">
    <text evidence="9">The sequence shown here is derived from an EMBL/GenBank/DDBJ whole genome shotgun (WGS) entry which is preliminary data.</text>
</comment>
<dbReference type="InterPro" id="IPR008927">
    <property type="entry name" value="6-PGluconate_DH-like_C_sf"/>
</dbReference>
<feature type="active site" evidence="5">
    <location>
        <position position="162"/>
    </location>
</feature>
<dbReference type="GO" id="GO:0008442">
    <property type="term" value="F:3-hydroxyisobutyrate dehydrogenase activity"/>
    <property type="evidence" value="ECO:0007669"/>
    <property type="project" value="UniProtKB-EC"/>
</dbReference>
<dbReference type="GO" id="GO:0006574">
    <property type="term" value="P:L-valine catabolic process"/>
    <property type="evidence" value="ECO:0007669"/>
    <property type="project" value="UniProtKB-UniPathway"/>
</dbReference>
<dbReference type="InterPro" id="IPR029154">
    <property type="entry name" value="HIBADH-like_NADP-bd"/>
</dbReference>
<dbReference type="InterPro" id="IPR015815">
    <property type="entry name" value="HIBADH-related"/>
</dbReference>
<dbReference type="PIRSF" id="PIRSF000103">
    <property type="entry name" value="HIBADH"/>
    <property type="match status" value="1"/>
</dbReference>
<evidence type="ECO:0000256" key="2">
    <source>
        <dbReference type="ARBA" id="ARBA00022456"/>
    </source>
</evidence>
<gene>
    <name evidence="9" type="ORF">AWJ14_01190</name>
</gene>
<feature type="domain" description="3-hydroxyisobutyrate dehydrogenase-like NAD-binding" evidence="8">
    <location>
        <begin position="156"/>
        <end position="281"/>
    </location>
</feature>
<dbReference type="Pfam" id="PF14833">
    <property type="entry name" value="NAD_binding_11"/>
    <property type="match status" value="1"/>
</dbReference>
<reference evidence="9 10" key="1">
    <citation type="submission" date="2015-12" db="EMBL/GenBank/DDBJ databases">
        <authorList>
            <person name="Shamseldin A."/>
            <person name="Moawad H."/>
            <person name="Abd El-Rahim W.M."/>
            <person name="Sadowsky M.J."/>
        </authorList>
    </citation>
    <scope>NUCLEOTIDE SEQUENCE [LARGE SCALE GENOMIC DNA]</scope>
    <source>
        <strain evidence="9 10">JC234</strain>
    </source>
</reference>
<organism evidence="9 10">
    <name type="scientific">Hoeflea olei</name>
    <dbReference type="NCBI Taxonomy" id="1480615"/>
    <lineage>
        <taxon>Bacteria</taxon>
        <taxon>Pseudomonadati</taxon>
        <taxon>Pseudomonadota</taxon>
        <taxon>Alphaproteobacteria</taxon>
        <taxon>Hyphomicrobiales</taxon>
        <taxon>Rhizobiaceae</taxon>
        <taxon>Hoeflea</taxon>
    </lineage>
</organism>
<evidence type="ECO:0000256" key="6">
    <source>
        <dbReference type="RuleBase" id="RU910714"/>
    </source>
</evidence>
<dbReference type="GO" id="GO:0051287">
    <property type="term" value="F:NAD binding"/>
    <property type="evidence" value="ECO:0007669"/>
    <property type="project" value="InterPro"/>
</dbReference>
<dbReference type="Gene3D" id="1.10.1040.10">
    <property type="entry name" value="N-(1-d-carboxylethyl)-l-norvaline Dehydrogenase, domain 2"/>
    <property type="match status" value="1"/>
</dbReference>
<evidence type="ECO:0000259" key="7">
    <source>
        <dbReference type="Pfam" id="PF03446"/>
    </source>
</evidence>
<dbReference type="SUPFAM" id="SSF48179">
    <property type="entry name" value="6-phosphogluconate dehydrogenase C-terminal domain-like"/>
    <property type="match status" value="1"/>
</dbReference>
<accession>A0A1C1YXJ3</accession>
<keyword evidence="10" id="KW-1185">Reference proteome</keyword>
<feature type="domain" description="6-phosphogluconate dehydrogenase NADP-binding" evidence="7">
    <location>
        <begin position="2"/>
        <end position="153"/>
    </location>
</feature>
<keyword evidence="3 6" id="KW-0560">Oxidoreductase</keyword>
<dbReference type="UniPathway" id="UPA00362"/>
<dbReference type="Gene3D" id="3.40.50.720">
    <property type="entry name" value="NAD(P)-binding Rossmann-like Domain"/>
    <property type="match status" value="1"/>
</dbReference>
<dbReference type="Pfam" id="PF03446">
    <property type="entry name" value="NAD_binding_2"/>
    <property type="match status" value="1"/>
</dbReference>
<proteinExistence type="inferred from homology"/>
<keyword evidence="2 6" id="KW-0101">Branched-chain amino acid catabolism</keyword>
<name>A0A1C1YXJ3_9HYPH</name>
<dbReference type="InterPro" id="IPR006115">
    <property type="entry name" value="6PGDH_NADP-bd"/>
</dbReference>
<dbReference type="InterPro" id="IPR002204">
    <property type="entry name" value="3-OH-isobutyrate_DH-rel_CS"/>
</dbReference>
<dbReference type="AlphaFoldDB" id="A0A1C1YXJ3"/>
<evidence type="ECO:0000256" key="4">
    <source>
        <dbReference type="ARBA" id="ARBA00023027"/>
    </source>
</evidence>
<dbReference type="SUPFAM" id="SSF51735">
    <property type="entry name" value="NAD(P)-binding Rossmann-fold domains"/>
    <property type="match status" value="1"/>
</dbReference>
<dbReference type="EC" id="1.1.1.31" evidence="6"/>
<evidence type="ECO:0000256" key="5">
    <source>
        <dbReference type="PIRSR" id="PIRSR000103-1"/>
    </source>
</evidence>
<dbReference type="FunFam" id="1.10.1040.10:FF:000006">
    <property type="entry name" value="3-hydroxyisobutyrate dehydrogenase"/>
    <property type="match status" value="1"/>
</dbReference>
<evidence type="ECO:0000256" key="3">
    <source>
        <dbReference type="ARBA" id="ARBA00023002"/>
    </source>
</evidence>
<dbReference type="OrthoDB" id="9812907at2"/>
<comment type="pathway">
    <text evidence="6">Amino-acid degradation; L-valine degradation.</text>
</comment>
<comment type="catalytic activity">
    <reaction evidence="6">
        <text>3-hydroxy-2-methylpropanoate + NAD(+) = 2-methyl-3-oxopropanoate + NADH + H(+)</text>
        <dbReference type="Rhea" id="RHEA:17681"/>
        <dbReference type="ChEBI" id="CHEBI:11805"/>
        <dbReference type="ChEBI" id="CHEBI:15378"/>
        <dbReference type="ChEBI" id="CHEBI:57540"/>
        <dbReference type="ChEBI" id="CHEBI:57700"/>
        <dbReference type="ChEBI" id="CHEBI:57945"/>
        <dbReference type="EC" id="1.1.1.31"/>
    </reaction>
</comment>
<dbReference type="InterPro" id="IPR013328">
    <property type="entry name" value="6PGD_dom2"/>
</dbReference>
<evidence type="ECO:0000256" key="1">
    <source>
        <dbReference type="ARBA" id="ARBA00009080"/>
    </source>
</evidence>
<evidence type="ECO:0000313" key="9">
    <source>
        <dbReference type="EMBL" id="OCW58202.1"/>
    </source>
</evidence>
<protein>
    <recommendedName>
        <fullName evidence="6">3-hydroxyisobutyrate dehydrogenase</fullName>
        <shortName evidence="6">HIBADH</shortName>
        <ecNumber evidence="6">1.1.1.31</ecNumber>
    </recommendedName>
</protein>
<dbReference type="InterPro" id="IPR011548">
    <property type="entry name" value="HIBADH"/>
</dbReference>
<keyword evidence="4 6" id="KW-0520">NAD</keyword>
<dbReference type="PANTHER" id="PTHR22981">
    <property type="entry name" value="3-HYDROXYISOBUTYRATE DEHYDROGENASE-RELATED"/>
    <property type="match status" value="1"/>
</dbReference>
<dbReference type="Proteomes" id="UP000094795">
    <property type="component" value="Unassembled WGS sequence"/>
</dbReference>
<dbReference type="RefSeq" id="WP_066177094.1">
    <property type="nucleotide sequence ID" value="NZ_LQZT01000009.1"/>
</dbReference>
<dbReference type="PROSITE" id="PS00895">
    <property type="entry name" value="3_HYDROXYISOBUT_DH"/>
    <property type="match status" value="1"/>
</dbReference>
<evidence type="ECO:0000313" key="10">
    <source>
        <dbReference type="Proteomes" id="UP000094795"/>
    </source>
</evidence>
<dbReference type="NCBIfam" id="TIGR01692">
    <property type="entry name" value="HIBADH"/>
    <property type="match status" value="1"/>
</dbReference>
<dbReference type="EMBL" id="LQZT01000009">
    <property type="protein sequence ID" value="OCW58202.1"/>
    <property type="molecule type" value="Genomic_DNA"/>
</dbReference>
<dbReference type="InterPro" id="IPR036291">
    <property type="entry name" value="NAD(P)-bd_dom_sf"/>
</dbReference>
<comment type="similarity">
    <text evidence="1 6">Belongs to the HIBADH-related family.</text>
</comment>
<dbReference type="GO" id="GO:0050661">
    <property type="term" value="F:NADP binding"/>
    <property type="evidence" value="ECO:0007669"/>
    <property type="project" value="InterPro"/>
</dbReference>
<evidence type="ECO:0000259" key="8">
    <source>
        <dbReference type="Pfam" id="PF14833"/>
    </source>
</evidence>
<dbReference type="PANTHER" id="PTHR22981:SF7">
    <property type="entry name" value="3-HYDROXYISOBUTYRATE DEHYDROGENASE, MITOCHONDRIAL"/>
    <property type="match status" value="1"/>
</dbReference>